<evidence type="ECO:0000313" key="1">
    <source>
        <dbReference type="EMBL" id="MBC8598574.1"/>
    </source>
</evidence>
<reference evidence="1 2" key="1">
    <citation type="submission" date="2020-08" db="EMBL/GenBank/DDBJ databases">
        <title>Genome public.</title>
        <authorList>
            <person name="Liu C."/>
            <person name="Sun Q."/>
        </authorList>
    </citation>
    <scope>NUCLEOTIDE SEQUENCE [LARGE SCALE GENOMIC DNA]</scope>
    <source>
        <strain evidence="1 2">BX10</strain>
    </source>
</reference>
<protein>
    <submittedName>
        <fullName evidence="1">Amidohydrolase</fullName>
    </submittedName>
</protein>
<dbReference type="RefSeq" id="WP_262427155.1">
    <property type="nucleotide sequence ID" value="NZ_JACRTJ010000011.1"/>
</dbReference>
<dbReference type="EMBL" id="JACRTJ010000011">
    <property type="protein sequence ID" value="MBC8598574.1"/>
    <property type="molecule type" value="Genomic_DNA"/>
</dbReference>
<dbReference type="InterPro" id="IPR017439">
    <property type="entry name" value="Amidohydrolase"/>
</dbReference>
<proteinExistence type="predicted"/>
<organism evidence="1 2">
    <name type="scientific">Enterocloster hominis</name>
    <name type="common">ex Liu et al. 2021</name>
    <dbReference type="NCBI Taxonomy" id="2763663"/>
    <lineage>
        <taxon>Bacteria</taxon>
        <taxon>Bacillati</taxon>
        <taxon>Bacillota</taxon>
        <taxon>Clostridia</taxon>
        <taxon>Lachnospirales</taxon>
        <taxon>Lachnospiraceae</taxon>
        <taxon>Enterocloster</taxon>
    </lineage>
</organism>
<dbReference type="PANTHER" id="PTHR30575:SF0">
    <property type="entry name" value="XAA-ARG DIPEPTIDASE"/>
    <property type="match status" value="1"/>
</dbReference>
<accession>A0ABR7NR63</accession>
<dbReference type="Gene3D" id="3.30.70.360">
    <property type="match status" value="1"/>
</dbReference>
<gene>
    <name evidence="1" type="ORF">H8708_04895</name>
</gene>
<keyword evidence="2" id="KW-1185">Reference proteome</keyword>
<dbReference type="NCBIfam" id="TIGR01891">
    <property type="entry name" value="amidohydrolases"/>
    <property type="match status" value="1"/>
</dbReference>
<dbReference type="Gene3D" id="3.40.630.10">
    <property type="entry name" value="Zn peptidases"/>
    <property type="match status" value="1"/>
</dbReference>
<dbReference type="PIRSF" id="PIRSF037227">
    <property type="entry name" value="Aminobenzoyl-glu_utiliz_pB"/>
    <property type="match status" value="1"/>
</dbReference>
<evidence type="ECO:0000313" key="2">
    <source>
        <dbReference type="Proteomes" id="UP000647491"/>
    </source>
</evidence>
<dbReference type="Proteomes" id="UP000647491">
    <property type="component" value="Unassembled WGS sequence"/>
</dbReference>
<dbReference type="InterPro" id="IPR052030">
    <property type="entry name" value="Peptidase_M20/M20A_hydrolases"/>
</dbReference>
<dbReference type="PANTHER" id="PTHR30575">
    <property type="entry name" value="PEPTIDASE M20"/>
    <property type="match status" value="1"/>
</dbReference>
<dbReference type="SUPFAM" id="SSF53187">
    <property type="entry name" value="Zn-dependent exopeptidases"/>
    <property type="match status" value="1"/>
</dbReference>
<name>A0ABR7NR63_9FIRM</name>
<dbReference type="InterPro" id="IPR036264">
    <property type="entry name" value="Bact_exopeptidase_dim_dom"/>
</dbReference>
<sequence length="459" mass="48884">MDKQKIFFYLESQKEFLAGVSDSVWDTPETCYEENVSAETVCRALEEAGFTVERNVAGISTAFMGTYGHGKPVIGFLGEFDALSGLSQTAGIAEKCPLVPGGNGHGCGHNLLGAGCLAGAMGMKKYLEETGKEGTVIFYGCPAEEGGSGKAFMAREGCFDVLDAALAWHPGCTYGATGGGMLANCQIYFRYKGISSHAAMSPHLGRSALDAVTLFNVGIQFLREHVLPTVRMHYAVTDTGGFSPNVVQPTAEVLCLLRAPENGILADVRSRVEDIARGAALMTGTELEIDFVKACSNVVPNNVLGYAAVENLRLLKLPEYSKEEMEFYSKIAATNAGGDPEHPVAEEIPDFMPTDMVFPASSDVGDVSWVVPTVSLSTPTWPSGTPAHSWQAVAVGKSALAHNGTLLAGQAMAGLAIDLIEKPELLKEAKEEHQKRLKGGKYECPIPKGVKPRIISAKK</sequence>
<dbReference type="SUPFAM" id="SSF55031">
    <property type="entry name" value="Bacterial exopeptidase dimerisation domain"/>
    <property type="match status" value="1"/>
</dbReference>
<dbReference type="InterPro" id="IPR017145">
    <property type="entry name" value="Aminobenzoyl-glu_utiliz_pB"/>
</dbReference>
<dbReference type="Pfam" id="PF01546">
    <property type="entry name" value="Peptidase_M20"/>
    <property type="match status" value="1"/>
</dbReference>
<comment type="caution">
    <text evidence="1">The sequence shown here is derived from an EMBL/GenBank/DDBJ whole genome shotgun (WGS) entry which is preliminary data.</text>
</comment>
<dbReference type="InterPro" id="IPR002933">
    <property type="entry name" value="Peptidase_M20"/>
</dbReference>